<dbReference type="OrthoDB" id="116343at2"/>
<dbReference type="SUPFAM" id="SSF51735">
    <property type="entry name" value="NAD(P)-binding Rossmann-fold domains"/>
    <property type="match status" value="1"/>
</dbReference>
<dbReference type="PANTHER" id="PTHR43162:SF1">
    <property type="entry name" value="PRESTALK A DIFFERENTIATION PROTEIN A"/>
    <property type="match status" value="1"/>
</dbReference>
<dbReference type="PANTHER" id="PTHR43162">
    <property type="match status" value="1"/>
</dbReference>
<dbReference type="RefSeq" id="WP_086815091.1">
    <property type="nucleotide sequence ID" value="NZ_BJMM01000055.1"/>
</dbReference>
<keyword evidence="3" id="KW-1185">Reference proteome</keyword>
<name>A0A4Y3R862_STRCI</name>
<dbReference type="Gene3D" id="3.90.25.10">
    <property type="entry name" value="UDP-galactose 4-epimerase, domain 1"/>
    <property type="match status" value="1"/>
</dbReference>
<feature type="domain" description="NAD(P)-binding" evidence="1">
    <location>
        <begin position="7"/>
        <end position="180"/>
    </location>
</feature>
<dbReference type="Proteomes" id="UP000319210">
    <property type="component" value="Unassembled WGS sequence"/>
</dbReference>
<evidence type="ECO:0000313" key="3">
    <source>
        <dbReference type="Proteomes" id="UP000319210"/>
    </source>
</evidence>
<dbReference type="InterPro" id="IPR036291">
    <property type="entry name" value="NAD(P)-bd_dom_sf"/>
</dbReference>
<evidence type="ECO:0000313" key="2">
    <source>
        <dbReference type="EMBL" id="GEB53559.1"/>
    </source>
</evidence>
<organism evidence="2 3">
    <name type="scientific">Streptomyces cacaoi</name>
    <dbReference type="NCBI Taxonomy" id="1898"/>
    <lineage>
        <taxon>Bacteria</taxon>
        <taxon>Bacillati</taxon>
        <taxon>Actinomycetota</taxon>
        <taxon>Actinomycetes</taxon>
        <taxon>Kitasatosporales</taxon>
        <taxon>Streptomycetaceae</taxon>
        <taxon>Streptomyces</taxon>
    </lineage>
</organism>
<dbReference type="InterPro" id="IPR051604">
    <property type="entry name" value="Ergot_Alk_Oxidoreductase"/>
</dbReference>
<reference evidence="2 3" key="1">
    <citation type="submission" date="2019-06" db="EMBL/GenBank/DDBJ databases">
        <title>Whole genome shotgun sequence of Streptomyces cacaoi subsp. cacaoi NBRC 12748.</title>
        <authorList>
            <person name="Hosoyama A."/>
            <person name="Uohara A."/>
            <person name="Ohji S."/>
            <person name="Ichikawa N."/>
        </authorList>
    </citation>
    <scope>NUCLEOTIDE SEQUENCE [LARGE SCALE GENOMIC DNA]</scope>
    <source>
        <strain evidence="2 3">NBRC 12748</strain>
    </source>
</reference>
<accession>A0A4Y3R862</accession>
<sequence>MTILVTGATGTVGRILVDRLLSAGQRVRALTRDPARAQLPGAVEVVAGGLADGGAALDGVDRVFFLPGVLDPGRAGELTHAFLERAAGAGVRRVVDLTGVAVTVRRPGSFEMLREAEEAVERSGLEWTHVRPGEFARNKLDMWGPSIRAEGVVRSAFPDALGVPVHEADIAEVAAAALLEDGHTGRAYSLSGPERLSHREQAGALADGLGRRLRFEPLTYGQARAAYIASGIPADIAEYLLGYQAEYAEEPPQVLPDTERVLGRPGRTLARWAADHAAELPDETAGAHAV</sequence>
<protein>
    <submittedName>
        <fullName evidence="2">Nucleotide-diphosphate-sugar epimerase</fullName>
    </submittedName>
</protein>
<proteinExistence type="predicted"/>
<evidence type="ECO:0000259" key="1">
    <source>
        <dbReference type="Pfam" id="PF13460"/>
    </source>
</evidence>
<dbReference type="Gene3D" id="3.40.50.720">
    <property type="entry name" value="NAD(P)-binding Rossmann-like Domain"/>
    <property type="match status" value="1"/>
</dbReference>
<dbReference type="EMBL" id="BJMM01000055">
    <property type="protein sequence ID" value="GEB53559.1"/>
    <property type="molecule type" value="Genomic_DNA"/>
</dbReference>
<dbReference type="AlphaFoldDB" id="A0A4Y3R862"/>
<gene>
    <name evidence="2" type="ORF">SCA03_61100</name>
</gene>
<dbReference type="Pfam" id="PF13460">
    <property type="entry name" value="NAD_binding_10"/>
    <property type="match status" value="1"/>
</dbReference>
<dbReference type="InterPro" id="IPR016040">
    <property type="entry name" value="NAD(P)-bd_dom"/>
</dbReference>
<comment type="caution">
    <text evidence="2">The sequence shown here is derived from an EMBL/GenBank/DDBJ whole genome shotgun (WGS) entry which is preliminary data.</text>
</comment>